<dbReference type="InterPro" id="IPR036259">
    <property type="entry name" value="MFS_trans_sf"/>
</dbReference>
<dbReference type="PANTHER" id="PTHR23511">
    <property type="entry name" value="SYNAPTIC VESICLE GLYCOPROTEIN 2"/>
    <property type="match status" value="1"/>
</dbReference>
<feature type="transmembrane region" description="Helical" evidence="7">
    <location>
        <begin position="478"/>
        <end position="501"/>
    </location>
</feature>
<dbReference type="InterPro" id="IPR020846">
    <property type="entry name" value="MFS_dom"/>
</dbReference>
<dbReference type="InterPro" id="IPR011701">
    <property type="entry name" value="MFS"/>
</dbReference>
<protein>
    <recommendedName>
        <fullName evidence="8">Major facilitator superfamily (MFS) profile domain-containing protein</fullName>
    </recommendedName>
</protein>
<feature type="transmembrane region" description="Helical" evidence="7">
    <location>
        <begin position="44"/>
        <end position="65"/>
    </location>
</feature>
<comment type="similarity">
    <text evidence="2">Belongs to the major facilitator superfamily.</text>
</comment>
<dbReference type="Gene3D" id="1.20.1250.20">
    <property type="entry name" value="MFS general substrate transporter like domains"/>
    <property type="match status" value="1"/>
</dbReference>
<feature type="transmembrane region" description="Helical" evidence="7">
    <location>
        <begin position="168"/>
        <end position="191"/>
    </location>
</feature>
<dbReference type="InterPro" id="IPR005828">
    <property type="entry name" value="MFS_sugar_transport-like"/>
</dbReference>
<comment type="caution">
    <text evidence="9">The sequence shown here is derived from an EMBL/GenBank/DDBJ whole genome shotgun (WGS) entry which is preliminary data.</text>
</comment>
<feature type="transmembrane region" description="Helical" evidence="7">
    <location>
        <begin position="211"/>
        <end position="230"/>
    </location>
</feature>
<evidence type="ECO:0000313" key="9">
    <source>
        <dbReference type="EMBL" id="KAG7301703.1"/>
    </source>
</evidence>
<evidence type="ECO:0000259" key="8">
    <source>
        <dbReference type="PROSITE" id="PS50850"/>
    </source>
</evidence>
<feature type="transmembrane region" description="Helical" evidence="7">
    <location>
        <begin position="310"/>
        <end position="331"/>
    </location>
</feature>
<dbReference type="Proteomes" id="UP000823941">
    <property type="component" value="Chromosome 19"/>
</dbReference>
<feature type="transmembrane region" description="Helical" evidence="7">
    <location>
        <begin position="85"/>
        <end position="102"/>
    </location>
</feature>
<organism evidence="9 10">
    <name type="scientific">Plutella xylostella</name>
    <name type="common">Diamondback moth</name>
    <name type="synonym">Plutella maculipennis</name>
    <dbReference type="NCBI Taxonomy" id="51655"/>
    <lineage>
        <taxon>Eukaryota</taxon>
        <taxon>Metazoa</taxon>
        <taxon>Ecdysozoa</taxon>
        <taxon>Arthropoda</taxon>
        <taxon>Hexapoda</taxon>
        <taxon>Insecta</taxon>
        <taxon>Pterygota</taxon>
        <taxon>Neoptera</taxon>
        <taxon>Endopterygota</taxon>
        <taxon>Lepidoptera</taxon>
        <taxon>Glossata</taxon>
        <taxon>Ditrysia</taxon>
        <taxon>Yponomeutoidea</taxon>
        <taxon>Plutellidae</taxon>
        <taxon>Plutella</taxon>
    </lineage>
</organism>
<evidence type="ECO:0000256" key="1">
    <source>
        <dbReference type="ARBA" id="ARBA00004141"/>
    </source>
</evidence>
<feature type="transmembrane region" description="Helical" evidence="7">
    <location>
        <begin position="392"/>
        <end position="413"/>
    </location>
</feature>
<feature type="transmembrane region" description="Helical" evidence="7">
    <location>
        <begin position="444"/>
        <end position="466"/>
    </location>
</feature>
<feature type="transmembrane region" description="Helical" evidence="7">
    <location>
        <begin position="109"/>
        <end position="127"/>
    </location>
</feature>
<evidence type="ECO:0000256" key="7">
    <source>
        <dbReference type="SAM" id="Phobius"/>
    </source>
</evidence>
<feature type="transmembrane region" description="Helical" evidence="7">
    <location>
        <begin position="133"/>
        <end position="156"/>
    </location>
</feature>
<keyword evidence="10" id="KW-1185">Reference proteome</keyword>
<feature type="transmembrane region" description="Helical" evidence="7">
    <location>
        <begin position="420"/>
        <end position="438"/>
    </location>
</feature>
<dbReference type="PANTHER" id="PTHR23511:SF36">
    <property type="entry name" value="EG:BACR7A4.13 PROTEIN-RELATED"/>
    <property type="match status" value="1"/>
</dbReference>
<dbReference type="PROSITE" id="PS50850">
    <property type="entry name" value="MFS"/>
    <property type="match status" value="1"/>
</dbReference>
<evidence type="ECO:0000256" key="3">
    <source>
        <dbReference type="ARBA" id="ARBA00022448"/>
    </source>
</evidence>
<dbReference type="SUPFAM" id="SSF103473">
    <property type="entry name" value="MFS general substrate transporter"/>
    <property type="match status" value="1"/>
</dbReference>
<evidence type="ECO:0000256" key="5">
    <source>
        <dbReference type="ARBA" id="ARBA00022989"/>
    </source>
</evidence>
<accession>A0ABQ7QCK5</accession>
<proteinExistence type="inferred from homology"/>
<evidence type="ECO:0000256" key="4">
    <source>
        <dbReference type="ARBA" id="ARBA00022692"/>
    </source>
</evidence>
<feature type="transmembrane region" description="Helical" evidence="7">
    <location>
        <begin position="507"/>
        <end position="527"/>
    </location>
</feature>
<evidence type="ECO:0000256" key="2">
    <source>
        <dbReference type="ARBA" id="ARBA00008335"/>
    </source>
</evidence>
<dbReference type="Pfam" id="PF07690">
    <property type="entry name" value="MFS_1"/>
    <property type="match status" value="1"/>
</dbReference>
<reference evidence="9 10" key="1">
    <citation type="submission" date="2021-06" db="EMBL/GenBank/DDBJ databases">
        <title>A haploid diamondback moth (Plutella xylostella L.) genome assembly resolves 31 chromosomes and identifies a diamide resistance mutation.</title>
        <authorList>
            <person name="Ward C.M."/>
            <person name="Perry K.D."/>
            <person name="Baker G."/>
            <person name="Powis K."/>
            <person name="Heckel D.G."/>
            <person name="Baxter S.W."/>
        </authorList>
    </citation>
    <scope>NUCLEOTIDE SEQUENCE [LARGE SCALE GENOMIC DNA]</scope>
    <source>
        <strain evidence="9 10">LV</strain>
        <tissue evidence="9">Single pupa</tissue>
    </source>
</reference>
<keyword evidence="5 7" id="KW-1133">Transmembrane helix</keyword>
<gene>
    <name evidence="9" type="ORF">JYU34_014680</name>
</gene>
<keyword evidence="6 7" id="KW-0472">Membrane</keyword>
<comment type="subcellular location">
    <subcellularLocation>
        <location evidence="1">Membrane</location>
        <topology evidence="1">Multi-pass membrane protein</topology>
    </subcellularLocation>
</comment>
<dbReference type="Pfam" id="PF00083">
    <property type="entry name" value="Sugar_tr"/>
    <property type="match status" value="1"/>
</dbReference>
<name>A0ABQ7QCK5_PLUXY</name>
<keyword evidence="3" id="KW-0813">Transport</keyword>
<dbReference type="EMBL" id="JAHIBW010000019">
    <property type="protein sequence ID" value="KAG7301703.1"/>
    <property type="molecule type" value="Genomic_DNA"/>
</dbReference>
<feature type="domain" description="Major facilitator superfamily (MFS) profile" evidence="8">
    <location>
        <begin position="43"/>
        <end position="532"/>
    </location>
</feature>
<evidence type="ECO:0000256" key="6">
    <source>
        <dbReference type="ARBA" id="ARBA00023136"/>
    </source>
</evidence>
<evidence type="ECO:0000313" key="10">
    <source>
        <dbReference type="Proteomes" id="UP000823941"/>
    </source>
</evidence>
<keyword evidence="4 7" id="KW-0812">Transmembrane</keyword>
<sequence length="532" mass="58757">MSEVNLAAMADADKHKKEFKSPTPMQEMDIALKECKFGLFHVRLLFTAFIAFIANVLVTTSSAYLLPTAECDLGMGLVHKGILNAMPYVGMLLSGIFGGFLTDTFGRRLFLILGYGGTFASTVLAASSQTYEVLITAKFFEGLFFAVSFSPTISYTSEFCHSKIRDRVMLFQSSFIAMAQVIIAVMSWQLLIQDWTITLFDGYLEFNNWNIYLSICSLWSLGATILYALLPESPKYLLSQRKYDEARAVLVRMYVENTRKPADTYPCGSLWQKQAEDVLHEADEHPEQTGLRHQIVTGLHNIKPMFQKPLLATLALLCSTLFLSMAMYNIIRLWFPQLSTIIEHSGMDSNSTGQDLCVLLDNYTQGLKDQALTNPAGANHVCTGKPSGTETYINSIILGSVCVIPYLISGILVNKVGKKNMMFCSAVIAIGVTLGLRYSNTKPLVVALFSIDTAILQIMLSLSQAFVIEFFPTTMRTLAIAILMMVGRIGTLLGNVAFPILLNMGCVIPFFSMAGVLCVVTVVVVFLPSKKT</sequence>